<feature type="compositionally biased region" description="Basic residues" evidence="1">
    <location>
        <begin position="413"/>
        <end position="422"/>
    </location>
</feature>
<feature type="compositionally biased region" description="Polar residues" evidence="1">
    <location>
        <begin position="378"/>
        <end position="408"/>
    </location>
</feature>
<dbReference type="EMBL" id="MRCU01000002">
    <property type="protein sequence ID" value="RKK24302.1"/>
    <property type="molecule type" value="Genomic_DNA"/>
</dbReference>
<feature type="compositionally biased region" description="Polar residues" evidence="1">
    <location>
        <begin position="450"/>
        <end position="464"/>
    </location>
</feature>
<dbReference type="AlphaFoldDB" id="A0A3L6NYJ7"/>
<evidence type="ECO:0000256" key="1">
    <source>
        <dbReference type="SAM" id="MobiDB-lite"/>
    </source>
</evidence>
<name>A0A3L6NYJ7_FUSOX</name>
<feature type="region of interest" description="Disordered" evidence="1">
    <location>
        <begin position="251"/>
        <end position="464"/>
    </location>
</feature>
<feature type="region of interest" description="Disordered" evidence="1">
    <location>
        <begin position="1"/>
        <end position="27"/>
    </location>
</feature>
<proteinExistence type="predicted"/>
<evidence type="ECO:0000313" key="2">
    <source>
        <dbReference type="EMBL" id="RKK24302.1"/>
    </source>
</evidence>
<feature type="compositionally biased region" description="Low complexity" evidence="1">
    <location>
        <begin position="251"/>
        <end position="260"/>
    </location>
</feature>
<reference evidence="2" key="1">
    <citation type="journal article" date="2018" name="Sci. Rep.">
        <title>Characterisation of pathogen-specific regions and novel effector candidates in Fusarium oxysporum f. sp. cepae.</title>
        <authorList>
            <person name="Armitage A.D."/>
            <person name="Taylor A."/>
            <person name="Sobczyk M.K."/>
            <person name="Baxter L."/>
            <person name="Greenfield B.P."/>
            <person name="Bates H.J."/>
            <person name="Wilson F."/>
            <person name="Jackson A.C."/>
            <person name="Ott S."/>
            <person name="Harrison R.J."/>
            <person name="Clarkson J.P."/>
        </authorList>
    </citation>
    <scope>NUCLEOTIDE SEQUENCE [LARGE SCALE GENOMIC DNA]</scope>
    <source>
        <strain evidence="2">FoC_Fus2</strain>
    </source>
</reference>
<protein>
    <submittedName>
        <fullName evidence="2">Uncharacterized protein</fullName>
    </submittedName>
</protein>
<organism evidence="2">
    <name type="scientific">Fusarium oxysporum f. sp. cepae</name>
    <dbReference type="NCBI Taxonomy" id="396571"/>
    <lineage>
        <taxon>Eukaryota</taxon>
        <taxon>Fungi</taxon>
        <taxon>Dikarya</taxon>
        <taxon>Ascomycota</taxon>
        <taxon>Pezizomycotina</taxon>
        <taxon>Sordariomycetes</taxon>
        <taxon>Hypocreomycetidae</taxon>
        <taxon>Hypocreales</taxon>
        <taxon>Nectriaceae</taxon>
        <taxon>Fusarium</taxon>
        <taxon>Fusarium oxysporum species complex</taxon>
    </lineage>
</organism>
<accession>A0A3L6NYJ7</accession>
<dbReference type="Proteomes" id="UP000270866">
    <property type="component" value="Chromosome 4"/>
</dbReference>
<gene>
    <name evidence="2" type="ORF">BFJ65_g2246</name>
</gene>
<sequence>MPGKENAKKGAKSSNSEGAAFDETSFSEQSRRDLRELFIMIARLQAENNALRATAHLESITERLREQVEKLESPQPAKEQGNPLSRRLQRLTEIAIDLPLDIKDDDLSVNDLALLCTVLEDDVRRAALISFAGDSVTFPMLSFCLRSLGEGNTVGFLVHEGGRTPLCSLHGDENCTWMTREDGLIKIRLVLAVRCIWKKRASNCEPLAGSAAASKSGRQRTELACVISLPQTSWLINPLIQSNFFISSPHTSSLTPSTTTFSQYQQKHPEMTKRKSTTGAEESHQDSHHGNRGGRAGRAGRGGRCNGRGGHHDGGHWQGGPFPGQAPVHAVTHSTTIHYGPPAPPGYAAGFQHGQFPSHQPVSAGPALPPYQFAPQVPWQSGNGLSNPFSQPQQVPQIQDASPSNGQGNDHGKRQKRRKQKRSDHTEAQVVAGQELTEGKEVRTPHLNYRGSTLSADETHGSSMRRSFIDNKELVNDITWHARPETRDSHRRGVPLDFRGLSILSYNRRVVIPYDEDIPYVDRSQQPSAPMVPEFCGVCKKPGHKVIQCWAVDENGFTTGCGVCSSGQHDTEGHQPKD</sequence>
<comment type="caution">
    <text evidence="2">The sequence shown here is derived from an EMBL/GenBank/DDBJ whole genome shotgun (WGS) entry which is preliminary data.</text>
</comment>
<feature type="compositionally biased region" description="Gly residues" evidence="1">
    <location>
        <begin position="293"/>
        <end position="308"/>
    </location>
</feature>